<dbReference type="GO" id="GO:0052621">
    <property type="term" value="F:diguanylate cyclase activity"/>
    <property type="evidence" value="ECO:0007669"/>
    <property type="project" value="UniProtKB-EC"/>
</dbReference>
<proteinExistence type="predicted"/>
<reference evidence="2 3" key="1">
    <citation type="submission" date="2021-10" db="EMBL/GenBank/DDBJ databases">
        <title>Anaerobic single-cell dispensing facilitates the cultivation of human gut bacteria.</title>
        <authorList>
            <person name="Afrizal A."/>
        </authorList>
    </citation>
    <scope>NUCLEOTIDE SEQUENCE [LARGE SCALE GENOMIC DNA]</scope>
    <source>
        <strain evidence="2 3">CLA-AA-H277</strain>
    </source>
</reference>
<dbReference type="Pfam" id="PF00990">
    <property type="entry name" value="GGDEF"/>
    <property type="match status" value="1"/>
</dbReference>
<sequence length="67" mass="7293">MHSEADRVNDSGSCFSGALPSIDNLTCSIGGCRFAYGQNIEDVYAKADQLLYEAKKKGRNCYVLGKL</sequence>
<protein>
    <submittedName>
        <fullName evidence="2">Diguanylate cyclase</fullName>
        <ecNumber evidence="2">2.7.7.65</ecNumber>
    </submittedName>
</protein>
<dbReference type="EC" id="2.7.7.65" evidence="2"/>
<accession>A0AAE3DSC6</accession>
<gene>
    <name evidence="2" type="ORF">LKD71_06500</name>
</gene>
<keyword evidence="2" id="KW-0548">Nucleotidyltransferase</keyword>
<dbReference type="InterPro" id="IPR043128">
    <property type="entry name" value="Rev_trsase/Diguanyl_cyclase"/>
</dbReference>
<dbReference type="InterPro" id="IPR000160">
    <property type="entry name" value="GGDEF_dom"/>
</dbReference>
<dbReference type="Proteomes" id="UP001197875">
    <property type="component" value="Unassembled WGS sequence"/>
</dbReference>
<feature type="domain" description="GGDEF" evidence="1">
    <location>
        <begin position="24"/>
        <end position="60"/>
    </location>
</feature>
<dbReference type="Gene3D" id="3.30.70.270">
    <property type="match status" value="1"/>
</dbReference>
<keyword evidence="2" id="KW-0808">Transferase</keyword>
<evidence type="ECO:0000313" key="3">
    <source>
        <dbReference type="Proteomes" id="UP001197875"/>
    </source>
</evidence>
<evidence type="ECO:0000313" key="2">
    <source>
        <dbReference type="EMBL" id="MCC2189453.1"/>
    </source>
</evidence>
<keyword evidence="3" id="KW-1185">Reference proteome</keyword>
<dbReference type="SUPFAM" id="SSF55073">
    <property type="entry name" value="Nucleotide cyclase"/>
    <property type="match status" value="1"/>
</dbReference>
<dbReference type="RefSeq" id="WP_227614796.1">
    <property type="nucleotide sequence ID" value="NZ_JAJEPR010000008.1"/>
</dbReference>
<comment type="caution">
    <text evidence="2">The sequence shown here is derived from an EMBL/GenBank/DDBJ whole genome shotgun (WGS) entry which is preliminary data.</text>
</comment>
<evidence type="ECO:0000259" key="1">
    <source>
        <dbReference type="Pfam" id="PF00990"/>
    </source>
</evidence>
<dbReference type="InterPro" id="IPR029787">
    <property type="entry name" value="Nucleotide_cyclase"/>
</dbReference>
<dbReference type="EMBL" id="JAJEPR010000008">
    <property type="protein sequence ID" value="MCC2189453.1"/>
    <property type="molecule type" value="Genomic_DNA"/>
</dbReference>
<organism evidence="2 3">
    <name type="scientific">Fusicatenibacter faecihominis</name>
    <dbReference type="NCBI Taxonomy" id="2881276"/>
    <lineage>
        <taxon>Bacteria</taxon>
        <taxon>Bacillati</taxon>
        <taxon>Bacillota</taxon>
        <taxon>Clostridia</taxon>
        <taxon>Lachnospirales</taxon>
        <taxon>Lachnospiraceae</taxon>
        <taxon>Fusicatenibacter</taxon>
    </lineage>
</organism>
<dbReference type="AlphaFoldDB" id="A0AAE3DSC6"/>
<name>A0AAE3DSC6_9FIRM</name>